<reference evidence="2 3" key="1">
    <citation type="journal article" date="2014" name="Genome Announc.">
        <title>Draft Genome Sequence of Streptomyces roseochromogenes subsp. oscitans DS 12.976, Producer of the Aminocoumarin Antibiotic Clorobiocin.</title>
        <authorList>
            <person name="Ruckert C."/>
            <person name="Kalinowski J."/>
            <person name="Heide L."/>
            <person name="Apel A.K."/>
        </authorList>
    </citation>
    <scope>NUCLEOTIDE SEQUENCE [LARGE SCALE GENOMIC DNA]</scope>
    <source>
        <strain evidence="2 3">DS 12.976</strain>
    </source>
</reference>
<dbReference type="RefSeq" id="WP_023545667.1">
    <property type="nucleotide sequence ID" value="NZ_CM002285.1"/>
</dbReference>
<dbReference type="OrthoDB" id="9429647at2"/>
<comment type="caution">
    <text evidence="2">The sequence shown here is derived from an EMBL/GenBank/DDBJ whole genome shotgun (WGS) entry which is preliminary data.</text>
</comment>
<proteinExistence type="predicted"/>
<dbReference type="PATRIC" id="fig|1352936.5.peg.1791"/>
<feature type="chain" id="PRO_5004750157" description="Secreted protein" evidence="1">
    <location>
        <begin position="32"/>
        <end position="154"/>
    </location>
</feature>
<gene>
    <name evidence="2" type="ORF">M878_08400</name>
</gene>
<name>V6L0X6_STRRC</name>
<dbReference type="Proteomes" id="UP000017984">
    <property type="component" value="Chromosome"/>
</dbReference>
<evidence type="ECO:0000256" key="1">
    <source>
        <dbReference type="SAM" id="SignalP"/>
    </source>
</evidence>
<organism evidence="2 3">
    <name type="scientific">Streptomyces roseochromogenus subsp. oscitans DS 12.976</name>
    <dbReference type="NCBI Taxonomy" id="1352936"/>
    <lineage>
        <taxon>Bacteria</taxon>
        <taxon>Bacillati</taxon>
        <taxon>Actinomycetota</taxon>
        <taxon>Actinomycetes</taxon>
        <taxon>Kitasatosporales</taxon>
        <taxon>Streptomycetaceae</taxon>
        <taxon>Streptomyces</taxon>
    </lineage>
</organism>
<dbReference type="STRING" id="1352936.M878_08400"/>
<accession>V6L0X6</accession>
<dbReference type="AlphaFoldDB" id="V6L0X6"/>
<evidence type="ECO:0000313" key="3">
    <source>
        <dbReference type="Proteomes" id="UP000017984"/>
    </source>
</evidence>
<evidence type="ECO:0000313" key="2">
    <source>
        <dbReference type="EMBL" id="EST34874.1"/>
    </source>
</evidence>
<keyword evidence="3" id="KW-1185">Reference proteome</keyword>
<dbReference type="HOGENOM" id="CLU_1703297_0_0_11"/>
<evidence type="ECO:0008006" key="4">
    <source>
        <dbReference type="Google" id="ProtNLM"/>
    </source>
</evidence>
<keyword evidence="1" id="KW-0732">Signal</keyword>
<dbReference type="EMBL" id="AWQX01000066">
    <property type="protein sequence ID" value="EST34874.1"/>
    <property type="molecule type" value="Genomic_DNA"/>
</dbReference>
<protein>
    <recommendedName>
        <fullName evidence="4">Secreted protein</fullName>
    </recommendedName>
</protein>
<feature type="signal peptide" evidence="1">
    <location>
        <begin position="1"/>
        <end position="31"/>
    </location>
</feature>
<sequence>MKTIGGRLAKFLTVLALLIGGVVATASAAQAAPATVHPASVTTICSTSPVPSGWVITAINTNAWQCGGSSYTIQTPVSPMGVCDNSPIPSGWVITAIHTNVWQCAGGNSYTIQTPVSPMGVCDNSPIPSGWVITAIHTNVWQCAGGNSYTIAAV</sequence>